<evidence type="ECO:0000256" key="3">
    <source>
        <dbReference type="ARBA" id="ARBA00022475"/>
    </source>
</evidence>
<evidence type="ECO:0008006" key="9">
    <source>
        <dbReference type="Google" id="ProtNLM"/>
    </source>
</evidence>
<keyword evidence="8" id="KW-1185">Reference proteome</keyword>
<organism evidence="7 8">
    <name type="scientific">Segniliparus rotundus (strain ATCC BAA-972 / CDC 1076 / CIP 108378 / DSM 44985 / JCM 13578)</name>
    <dbReference type="NCBI Taxonomy" id="640132"/>
    <lineage>
        <taxon>Bacteria</taxon>
        <taxon>Bacillati</taxon>
        <taxon>Actinomycetota</taxon>
        <taxon>Actinomycetes</taxon>
        <taxon>Mycobacteriales</taxon>
        <taxon>Segniliparaceae</taxon>
        <taxon>Segniliparus</taxon>
    </lineage>
</organism>
<evidence type="ECO:0000256" key="5">
    <source>
        <dbReference type="ARBA" id="ARBA00023139"/>
    </source>
</evidence>
<keyword evidence="3" id="KW-0472">Membrane</keyword>
<dbReference type="InterPro" id="IPR009830">
    <property type="entry name" value="LppX/LprAFG"/>
</dbReference>
<accession>D6Z777</accession>
<dbReference type="GO" id="GO:0030313">
    <property type="term" value="C:cell envelope"/>
    <property type="evidence" value="ECO:0007669"/>
    <property type="project" value="UniProtKB-SubCell"/>
</dbReference>
<sequence>MSKKSRTAFSSGFCRTPSAVLVAVVLSLCAGCFLSGAPVDQKKSPTAPTAGADNALTALIRQAAKSTASLKSAHLVLATTGKIDGLAHISSADLDVRVGPLGAAGKVAYDGQVDVPFVLMDDAAFVRLFDEWTNIGSVEDLFAPGLIDPSAGVAKILASIVDPQAGGSETIDGTATTKVTGSVPVDAAKIMLPQANGPKKITVWIKPDGDHQVVRSLVEVSPGSAVQNTLSKWNVPVTISKQP</sequence>
<protein>
    <recommendedName>
        <fullName evidence="9">Lipoprotein LprG</fullName>
    </recommendedName>
</protein>
<dbReference type="STRING" id="640132.Srot_1342"/>
<evidence type="ECO:0000256" key="2">
    <source>
        <dbReference type="ARBA" id="ARBA00009194"/>
    </source>
</evidence>
<dbReference type="RefSeq" id="WP_013138261.1">
    <property type="nucleotide sequence ID" value="NC_014168.1"/>
</dbReference>
<reference evidence="7 8" key="1">
    <citation type="journal article" date="2010" name="Stand. Genomic Sci.">
        <title>Complete genome sequence of Segniliparus rotundus type strain (CDC 1076).</title>
        <authorList>
            <person name="Sikorski J."/>
            <person name="Lapidus A."/>
            <person name="Copeland A."/>
            <person name="Misra M."/>
            <person name="Glavina Del Rio T."/>
            <person name="Nolan M."/>
            <person name="Lucas S."/>
            <person name="Chen F."/>
            <person name="Tice H."/>
            <person name="Cheng J.F."/>
            <person name="Jando M."/>
            <person name="Schneider S."/>
            <person name="Bruce D."/>
            <person name="Goodwin L."/>
            <person name="Pitluck S."/>
            <person name="Liolios K."/>
            <person name="Mikhailova N."/>
            <person name="Pati A."/>
            <person name="Ivanova N."/>
            <person name="Mavromatis K."/>
            <person name="Chen A."/>
            <person name="Palaniappan K."/>
            <person name="Chertkov O."/>
            <person name="Land M."/>
            <person name="Hauser L."/>
            <person name="Chang Y.J."/>
            <person name="Jeffries C.D."/>
            <person name="Brettin T."/>
            <person name="Detter J.C."/>
            <person name="Han C."/>
            <person name="Rohde M."/>
            <person name="Goker M."/>
            <person name="Bristow J."/>
            <person name="Eisen J.A."/>
            <person name="Markowitz V."/>
            <person name="Hugenholtz P."/>
            <person name="Kyrpides N.C."/>
            <person name="Klenk H.P."/>
        </authorList>
    </citation>
    <scope>NUCLEOTIDE SEQUENCE [LARGE SCALE GENOMIC DNA]</scope>
    <source>
        <strain evidence="8">ATCC BAA-972 / CDC 1076 / CIP 108378 / DSM 44985 / JCM 13578</strain>
    </source>
</reference>
<dbReference type="CDD" id="cd16334">
    <property type="entry name" value="LppX-like"/>
    <property type="match status" value="1"/>
</dbReference>
<comment type="subcellular location">
    <subcellularLocation>
        <location evidence="1">Cell envelope</location>
    </subcellularLocation>
</comment>
<name>D6Z777_SEGRD</name>
<keyword evidence="3" id="KW-1003">Cell membrane</keyword>
<dbReference type="eggNOG" id="ENOG5032I98">
    <property type="taxonomic scope" value="Bacteria"/>
</dbReference>
<dbReference type="KEGG" id="srt:Srot_1342"/>
<keyword evidence="5" id="KW-0564">Palmitate</keyword>
<evidence type="ECO:0000256" key="1">
    <source>
        <dbReference type="ARBA" id="ARBA00004196"/>
    </source>
</evidence>
<dbReference type="EMBL" id="CP001958">
    <property type="protein sequence ID" value="ADG97807.1"/>
    <property type="molecule type" value="Genomic_DNA"/>
</dbReference>
<dbReference type="AlphaFoldDB" id="D6Z777"/>
<dbReference type="Gene3D" id="2.50.20.20">
    <property type="match status" value="1"/>
</dbReference>
<keyword evidence="6" id="KW-0449">Lipoprotein</keyword>
<dbReference type="Proteomes" id="UP000002247">
    <property type="component" value="Chromosome"/>
</dbReference>
<evidence type="ECO:0000256" key="6">
    <source>
        <dbReference type="ARBA" id="ARBA00023288"/>
    </source>
</evidence>
<evidence type="ECO:0000313" key="7">
    <source>
        <dbReference type="EMBL" id="ADG97807.1"/>
    </source>
</evidence>
<comment type="similarity">
    <text evidence="2">Belongs to the LppX/LprAFG lipoprotein family.</text>
</comment>
<dbReference type="SUPFAM" id="SSF89392">
    <property type="entry name" value="Prokaryotic lipoproteins and lipoprotein localization factors"/>
    <property type="match status" value="1"/>
</dbReference>
<evidence type="ECO:0000256" key="4">
    <source>
        <dbReference type="ARBA" id="ARBA00022729"/>
    </source>
</evidence>
<dbReference type="InterPro" id="IPR029046">
    <property type="entry name" value="LolA/LolB/LppX"/>
</dbReference>
<dbReference type="Pfam" id="PF07161">
    <property type="entry name" value="LppX_LprAFG"/>
    <property type="match status" value="1"/>
</dbReference>
<proteinExistence type="inferred from homology"/>
<keyword evidence="4" id="KW-0732">Signal</keyword>
<evidence type="ECO:0000313" key="8">
    <source>
        <dbReference type="Proteomes" id="UP000002247"/>
    </source>
</evidence>
<dbReference type="OrthoDB" id="4707201at2"/>
<dbReference type="HOGENOM" id="CLU_1198710_0_0_11"/>
<gene>
    <name evidence="7" type="ordered locus">Srot_1342</name>
</gene>